<dbReference type="Proteomes" id="UP001196661">
    <property type="component" value="Unassembled WGS sequence"/>
</dbReference>
<evidence type="ECO:0000313" key="4">
    <source>
        <dbReference type="EMBL" id="MBT9311871.1"/>
    </source>
</evidence>
<keyword evidence="2 3" id="KW-0802">TPR repeat</keyword>
<dbReference type="InterPro" id="IPR019734">
    <property type="entry name" value="TPR_rpt"/>
</dbReference>
<dbReference type="PANTHER" id="PTHR44943">
    <property type="entry name" value="CELLULOSE SYNTHASE OPERON PROTEIN C"/>
    <property type="match status" value="1"/>
</dbReference>
<feature type="repeat" description="TPR" evidence="3">
    <location>
        <begin position="688"/>
        <end position="721"/>
    </location>
</feature>
<dbReference type="InterPro" id="IPR051685">
    <property type="entry name" value="Ycf3/AcsC/BcsC/TPR_MFPF"/>
</dbReference>
<keyword evidence="5" id="KW-1185">Reference proteome</keyword>
<feature type="repeat" description="TPR" evidence="3">
    <location>
        <begin position="67"/>
        <end position="100"/>
    </location>
</feature>
<reference evidence="4 5" key="1">
    <citation type="journal article" date="2021" name="Mar. Drugs">
        <title>Genome Reduction and Secondary Metabolism of the Marine Sponge-Associated Cyanobacterium Leptothoe.</title>
        <authorList>
            <person name="Konstantinou D."/>
            <person name="Popin R.V."/>
            <person name="Fewer D.P."/>
            <person name="Sivonen K."/>
            <person name="Gkelis S."/>
        </authorList>
    </citation>
    <scope>NUCLEOTIDE SEQUENCE [LARGE SCALE GENOMIC DNA]</scope>
    <source>
        <strain evidence="4 5">TAU-MAC 1615</strain>
    </source>
</reference>
<sequence>MGNAYALLLDDLVGIAHPTDYSLFLLAFMNWYQRTLGLCLSFNLIAATPLLLTQPVLAQVTPNLEGQPALVREGYALFDKGWIDPALDAFSQAVQRYPDSVPAQLGLARSYLKLGQDAKAFEAFRRLRVLAPTNVEALETLGLLGGYRPEWRAVGIDALTTLLEQPGYGDNAEVRSQRALLLFYEGRLLEAVADYDVVLEQPATTATQIGAAQVFAYGGRSAQSVELFEGYISSGQTLKIYEAQAYSFALRQQDRPSEAIDVLRPYLDANGDSAEQAQLKSELATAYAANRQYEAGLRLLDTIQSQPLVVARALRGMSLYTDAPEVQTRAIDAYQQILNSSSLTVGVAREAADALSAYPSSQPVTLATYRQLADQYPDDISLFVEMSVWERQLAQISAQELRQRLLSVTLPQNPTQLQYIARGLTKLAPPDAELIPFYQAVLAATSVEPFLHYRLGQIYLQQNQLALAQEQLQLYAGDDPAVLLFQAEQARRLDDTDTSIAIYQQLVNDPNSSDEVVTGALQGLAGIYQGERRYAEALALYEDVIALNPGNDAKILGQTSLAYQGKFILLETAESVLAQWLSAHSVYEQPPELYSLVGSLPADPDRSGLYESLLVANPDSLAIRQRQIQVLAMTDPGAANEAAAALVAENPDAPEVYLLRGQVAQDTGKLSTASRAYEALLERNPEQLDAIVGLAGVRFQQLRYQEARTLYDQAIEIAPDDIDLRQASVSLTLAQDRPLQALEEINALKSQVPASRLVLERQERQIKEGLLLHRGFQPVWERY</sequence>
<dbReference type="SMART" id="SM00028">
    <property type="entry name" value="TPR"/>
    <property type="match status" value="6"/>
</dbReference>
<name>A0ABS5Y224_9CYAN</name>
<feature type="repeat" description="TPR" evidence="3">
    <location>
        <begin position="101"/>
        <end position="134"/>
    </location>
</feature>
<keyword evidence="1" id="KW-0677">Repeat</keyword>
<evidence type="ECO:0000256" key="1">
    <source>
        <dbReference type="ARBA" id="ARBA00022737"/>
    </source>
</evidence>
<organism evidence="4 5">
    <name type="scientific">Leptothoe kymatousa TAU-MAC 1615</name>
    <dbReference type="NCBI Taxonomy" id="2364775"/>
    <lineage>
        <taxon>Bacteria</taxon>
        <taxon>Bacillati</taxon>
        <taxon>Cyanobacteriota</taxon>
        <taxon>Cyanophyceae</taxon>
        <taxon>Nodosilineales</taxon>
        <taxon>Cymatolegaceae</taxon>
        <taxon>Leptothoe</taxon>
        <taxon>Leptothoe kymatousa</taxon>
    </lineage>
</organism>
<feature type="repeat" description="TPR" evidence="3">
    <location>
        <begin position="518"/>
        <end position="551"/>
    </location>
</feature>
<evidence type="ECO:0000313" key="5">
    <source>
        <dbReference type="Proteomes" id="UP001196661"/>
    </source>
</evidence>
<dbReference type="Gene3D" id="1.25.40.10">
    <property type="entry name" value="Tetratricopeptide repeat domain"/>
    <property type="match status" value="3"/>
</dbReference>
<dbReference type="RefSeq" id="WP_215617730.1">
    <property type="nucleotide sequence ID" value="NZ_JADOER010000004.1"/>
</dbReference>
<dbReference type="InterPro" id="IPR011990">
    <property type="entry name" value="TPR-like_helical_dom_sf"/>
</dbReference>
<evidence type="ECO:0000256" key="3">
    <source>
        <dbReference type="PROSITE-ProRule" id="PRU00339"/>
    </source>
</evidence>
<dbReference type="Pfam" id="PF13432">
    <property type="entry name" value="TPR_16"/>
    <property type="match status" value="2"/>
</dbReference>
<protein>
    <submittedName>
        <fullName evidence="4">Tetratricopeptide repeat protein</fullName>
    </submittedName>
</protein>
<gene>
    <name evidence="4" type="ORF">IXB28_06610</name>
</gene>
<dbReference type="SUPFAM" id="SSF48452">
    <property type="entry name" value="TPR-like"/>
    <property type="match status" value="3"/>
</dbReference>
<feature type="repeat" description="TPR" evidence="3">
    <location>
        <begin position="654"/>
        <end position="687"/>
    </location>
</feature>
<comment type="caution">
    <text evidence="4">The sequence shown here is derived from an EMBL/GenBank/DDBJ whole genome shotgun (WGS) entry which is preliminary data.</text>
</comment>
<dbReference type="PROSITE" id="PS50005">
    <property type="entry name" value="TPR"/>
    <property type="match status" value="5"/>
</dbReference>
<evidence type="ECO:0000256" key="2">
    <source>
        <dbReference type="ARBA" id="ARBA00022803"/>
    </source>
</evidence>
<dbReference type="EMBL" id="JADOER010000004">
    <property type="protein sequence ID" value="MBT9311871.1"/>
    <property type="molecule type" value="Genomic_DNA"/>
</dbReference>
<dbReference type="PANTHER" id="PTHR44943:SF8">
    <property type="entry name" value="TPR REPEAT-CONTAINING PROTEIN MJ0263"/>
    <property type="match status" value="1"/>
</dbReference>
<proteinExistence type="predicted"/>
<accession>A0ABS5Y224</accession>